<feature type="non-terminal residue" evidence="1">
    <location>
        <position position="120"/>
    </location>
</feature>
<evidence type="ECO:0000313" key="2">
    <source>
        <dbReference type="Proteomes" id="UP000076532"/>
    </source>
</evidence>
<evidence type="ECO:0000313" key="1">
    <source>
        <dbReference type="EMBL" id="KZP32444.1"/>
    </source>
</evidence>
<dbReference type="EMBL" id="KV417486">
    <property type="protein sequence ID" value="KZP32444.1"/>
    <property type="molecule type" value="Genomic_DNA"/>
</dbReference>
<organism evidence="1 2">
    <name type="scientific">Athelia psychrophila</name>
    <dbReference type="NCBI Taxonomy" id="1759441"/>
    <lineage>
        <taxon>Eukaryota</taxon>
        <taxon>Fungi</taxon>
        <taxon>Dikarya</taxon>
        <taxon>Basidiomycota</taxon>
        <taxon>Agaricomycotina</taxon>
        <taxon>Agaricomycetes</taxon>
        <taxon>Agaricomycetidae</taxon>
        <taxon>Atheliales</taxon>
        <taxon>Atheliaceae</taxon>
        <taxon>Athelia</taxon>
    </lineage>
</organism>
<reference evidence="1 2" key="1">
    <citation type="journal article" date="2016" name="Mol. Biol. Evol.">
        <title>Comparative Genomics of Early-Diverging Mushroom-Forming Fungi Provides Insights into the Origins of Lignocellulose Decay Capabilities.</title>
        <authorList>
            <person name="Nagy L.G."/>
            <person name="Riley R."/>
            <person name="Tritt A."/>
            <person name="Adam C."/>
            <person name="Daum C."/>
            <person name="Floudas D."/>
            <person name="Sun H."/>
            <person name="Yadav J.S."/>
            <person name="Pangilinan J."/>
            <person name="Larsson K.H."/>
            <person name="Matsuura K."/>
            <person name="Barry K."/>
            <person name="Labutti K."/>
            <person name="Kuo R."/>
            <person name="Ohm R.A."/>
            <person name="Bhattacharya S.S."/>
            <person name="Shirouzu T."/>
            <person name="Yoshinaga Y."/>
            <person name="Martin F.M."/>
            <person name="Grigoriev I.V."/>
            <person name="Hibbett D.S."/>
        </authorList>
    </citation>
    <scope>NUCLEOTIDE SEQUENCE [LARGE SCALE GENOMIC DNA]</scope>
    <source>
        <strain evidence="1 2">CBS 109695</strain>
    </source>
</reference>
<gene>
    <name evidence="1" type="ORF">FIBSPDRAFT_848863</name>
</gene>
<protein>
    <submittedName>
        <fullName evidence="1">Uncharacterized protein</fullName>
    </submittedName>
</protein>
<proteinExistence type="predicted"/>
<sequence length="120" mass="13302">MTDDLLHQESPRIRFAASPDRHTIFMALNYLSQARSQPYGVQISEAGPFVPDGDVGEAWHLCLGFRKSGHGGLHSTHTMPVSAIIPNQNRDNTGKITALLTYPIAEEIVAADVRVTWTYR</sequence>
<name>A0A166V876_9AGAM</name>
<dbReference type="AlphaFoldDB" id="A0A166V876"/>
<accession>A0A166V876</accession>
<keyword evidence="2" id="KW-1185">Reference proteome</keyword>
<dbReference type="Proteomes" id="UP000076532">
    <property type="component" value="Unassembled WGS sequence"/>
</dbReference>